<name>A0A562QQQ0_9BACI</name>
<evidence type="ECO:0000313" key="2">
    <source>
        <dbReference type="Proteomes" id="UP000315711"/>
    </source>
</evidence>
<dbReference type="AlphaFoldDB" id="A0A562QQQ0"/>
<reference evidence="1 2" key="1">
    <citation type="journal article" date="2015" name="Stand. Genomic Sci.">
        <title>Genomic Encyclopedia of Bacterial and Archaeal Type Strains, Phase III: the genomes of soil and plant-associated and newly described type strains.</title>
        <authorList>
            <person name="Whitman W.B."/>
            <person name="Woyke T."/>
            <person name="Klenk H.P."/>
            <person name="Zhou Y."/>
            <person name="Lilburn T.G."/>
            <person name="Beck B.J."/>
            <person name="De Vos P."/>
            <person name="Vandamme P."/>
            <person name="Eisen J.A."/>
            <person name="Garrity G."/>
            <person name="Hugenholtz P."/>
            <person name="Kyrpides N.C."/>
        </authorList>
    </citation>
    <scope>NUCLEOTIDE SEQUENCE [LARGE SCALE GENOMIC DNA]</scope>
    <source>
        <strain evidence="1 2">CGMCC 1.10116</strain>
    </source>
</reference>
<gene>
    <name evidence="1" type="ORF">IQ10_00793</name>
</gene>
<protein>
    <submittedName>
        <fullName evidence="1">Uncharacterized protein</fullName>
    </submittedName>
</protein>
<evidence type="ECO:0000313" key="1">
    <source>
        <dbReference type="EMBL" id="TWI59081.1"/>
    </source>
</evidence>
<dbReference type="EMBL" id="VLKZ01000002">
    <property type="protein sequence ID" value="TWI59081.1"/>
    <property type="molecule type" value="Genomic_DNA"/>
</dbReference>
<accession>A0A562QQQ0</accession>
<dbReference type="OrthoDB" id="2937190at2"/>
<dbReference type="RefSeq" id="WP_144449168.1">
    <property type="nucleotide sequence ID" value="NZ_VLKZ01000002.1"/>
</dbReference>
<comment type="caution">
    <text evidence="1">The sequence shown here is derived from an EMBL/GenBank/DDBJ whole genome shotgun (WGS) entry which is preliminary data.</text>
</comment>
<proteinExistence type="predicted"/>
<keyword evidence="2" id="KW-1185">Reference proteome</keyword>
<sequence>MLIEKGMNYQISQGITSHFNSAEMLTIIGQKGNIVQFTLGNEKGYGSMPIQHLQYLLKKKDITPIYDKRLLLNSAENDERTG</sequence>
<dbReference type="Proteomes" id="UP000315711">
    <property type="component" value="Unassembled WGS sequence"/>
</dbReference>
<organism evidence="1 2">
    <name type="scientific">Halalkalibacter nanhaiisediminis</name>
    <dbReference type="NCBI Taxonomy" id="688079"/>
    <lineage>
        <taxon>Bacteria</taxon>
        <taxon>Bacillati</taxon>
        <taxon>Bacillota</taxon>
        <taxon>Bacilli</taxon>
        <taxon>Bacillales</taxon>
        <taxon>Bacillaceae</taxon>
        <taxon>Halalkalibacter</taxon>
    </lineage>
</organism>